<evidence type="ECO:0000313" key="2">
    <source>
        <dbReference type="EMBL" id="MCD7452882.1"/>
    </source>
</evidence>
<keyword evidence="3" id="KW-1185">Reference proteome</keyword>
<feature type="compositionally biased region" description="Polar residues" evidence="1">
    <location>
        <begin position="35"/>
        <end position="52"/>
    </location>
</feature>
<accession>A0ABS8S1R9</accession>
<comment type="caution">
    <text evidence="2">The sequence shown here is derived from an EMBL/GenBank/DDBJ whole genome shotgun (WGS) entry which is preliminary data.</text>
</comment>
<proteinExistence type="predicted"/>
<sequence>MEASGDSFHRVVHSVKDFELKDVRSSMGSLGYYQRPSSHVGSLGFSDSSQHM</sequence>
<protein>
    <submittedName>
        <fullName evidence="2">Uncharacterized protein</fullName>
    </submittedName>
</protein>
<evidence type="ECO:0000313" key="3">
    <source>
        <dbReference type="Proteomes" id="UP000823775"/>
    </source>
</evidence>
<feature type="non-terminal residue" evidence="2">
    <location>
        <position position="52"/>
    </location>
</feature>
<reference evidence="2 3" key="1">
    <citation type="journal article" date="2021" name="BMC Genomics">
        <title>Datura genome reveals duplications of psychoactive alkaloid biosynthetic genes and high mutation rate following tissue culture.</title>
        <authorList>
            <person name="Rajewski A."/>
            <person name="Carter-House D."/>
            <person name="Stajich J."/>
            <person name="Litt A."/>
        </authorList>
    </citation>
    <scope>NUCLEOTIDE SEQUENCE [LARGE SCALE GENOMIC DNA]</scope>
    <source>
        <strain evidence="2">AR-01</strain>
    </source>
</reference>
<organism evidence="2 3">
    <name type="scientific">Datura stramonium</name>
    <name type="common">Jimsonweed</name>
    <name type="synonym">Common thornapple</name>
    <dbReference type="NCBI Taxonomy" id="4076"/>
    <lineage>
        <taxon>Eukaryota</taxon>
        <taxon>Viridiplantae</taxon>
        <taxon>Streptophyta</taxon>
        <taxon>Embryophyta</taxon>
        <taxon>Tracheophyta</taxon>
        <taxon>Spermatophyta</taxon>
        <taxon>Magnoliopsida</taxon>
        <taxon>eudicotyledons</taxon>
        <taxon>Gunneridae</taxon>
        <taxon>Pentapetalae</taxon>
        <taxon>asterids</taxon>
        <taxon>lamiids</taxon>
        <taxon>Solanales</taxon>
        <taxon>Solanaceae</taxon>
        <taxon>Solanoideae</taxon>
        <taxon>Datureae</taxon>
        <taxon>Datura</taxon>
    </lineage>
</organism>
<evidence type="ECO:0000256" key="1">
    <source>
        <dbReference type="SAM" id="MobiDB-lite"/>
    </source>
</evidence>
<name>A0ABS8S1R9_DATST</name>
<gene>
    <name evidence="2" type="ORF">HAX54_018507</name>
</gene>
<dbReference type="EMBL" id="JACEIK010000226">
    <property type="protein sequence ID" value="MCD7452882.1"/>
    <property type="molecule type" value="Genomic_DNA"/>
</dbReference>
<feature type="region of interest" description="Disordered" evidence="1">
    <location>
        <begin position="30"/>
        <end position="52"/>
    </location>
</feature>
<dbReference type="Proteomes" id="UP000823775">
    <property type="component" value="Unassembled WGS sequence"/>
</dbReference>